<name>A0A0F9DRQ2_9ZZZZ</name>
<dbReference type="AlphaFoldDB" id="A0A0F9DRQ2"/>
<dbReference type="EMBL" id="LAZR01038140">
    <property type="protein sequence ID" value="KKL20326.1"/>
    <property type="molecule type" value="Genomic_DNA"/>
</dbReference>
<sequence>MMMFIKMSSGWYGTEFDLDNMREHVNNGNIVAVAEDAETFAMEMEIDEDEITMT</sequence>
<protein>
    <submittedName>
        <fullName evidence="1">Uncharacterized protein</fullName>
    </submittedName>
</protein>
<gene>
    <name evidence="1" type="ORF">LCGC14_2456600</name>
</gene>
<proteinExistence type="predicted"/>
<organism evidence="1">
    <name type="scientific">marine sediment metagenome</name>
    <dbReference type="NCBI Taxonomy" id="412755"/>
    <lineage>
        <taxon>unclassified sequences</taxon>
        <taxon>metagenomes</taxon>
        <taxon>ecological metagenomes</taxon>
    </lineage>
</organism>
<accession>A0A0F9DRQ2</accession>
<reference evidence="1" key="1">
    <citation type="journal article" date="2015" name="Nature">
        <title>Complex archaea that bridge the gap between prokaryotes and eukaryotes.</title>
        <authorList>
            <person name="Spang A."/>
            <person name="Saw J.H."/>
            <person name="Jorgensen S.L."/>
            <person name="Zaremba-Niedzwiedzka K."/>
            <person name="Martijn J."/>
            <person name="Lind A.E."/>
            <person name="van Eijk R."/>
            <person name="Schleper C."/>
            <person name="Guy L."/>
            <person name="Ettema T.J."/>
        </authorList>
    </citation>
    <scope>NUCLEOTIDE SEQUENCE</scope>
</reference>
<comment type="caution">
    <text evidence="1">The sequence shown here is derived from an EMBL/GenBank/DDBJ whole genome shotgun (WGS) entry which is preliminary data.</text>
</comment>
<evidence type="ECO:0000313" key="1">
    <source>
        <dbReference type="EMBL" id="KKL20326.1"/>
    </source>
</evidence>